<proteinExistence type="predicted"/>
<name>A0A0N4XR10_NIPBR</name>
<dbReference type="EMBL" id="UYSL01010556">
    <property type="protein sequence ID" value="VDL68552.1"/>
    <property type="molecule type" value="Genomic_DNA"/>
</dbReference>
<accession>A0A0N4XR10</accession>
<organism evidence="4">
    <name type="scientific">Nippostrongylus brasiliensis</name>
    <name type="common">Rat hookworm</name>
    <dbReference type="NCBI Taxonomy" id="27835"/>
    <lineage>
        <taxon>Eukaryota</taxon>
        <taxon>Metazoa</taxon>
        <taxon>Ecdysozoa</taxon>
        <taxon>Nematoda</taxon>
        <taxon>Chromadorea</taxon>
        <taxon>Rhabditida</taxon>
        <taxon>Rhabditina</taxon>
        <taxon>Rhabditomorpha</taxon>
        <taxon>Strongyloidea</taxon>
        <taxon>Heligmosomidae</taxon>
        <taxon>Nippostrongylus</taxon>
    </lineage>
</organism>
<keyword evidence="3" id="KW-1185">Reference proteome</keyword>
<feature type="compositionally biased region" description="Low complexity" evidence="1">
    <location>
        <begin position="14"/>
        <end position="41"/>
    </location>
</feature>
<evidence type="ECO:0000313" key="3">
    <source>
        <dbReference type="Proteomes" id="UP000271162"/>
    </source>
</evidence>
<feature type="region of interest" description="Disordered" evidence="1">
    <location>
        <begin position="1"/>
        <end position="82"/>
    </location>
</feature>
<dbReference type="STRING" id="27835.A0A0N4XR10"/>
<dbReference type="Proteomes" id="UP000271162">
    <property type="component" value="Unassembled WGS sequence"/>
</dbReference>
<sequence length="82" mass="8533">MSDRTSSEHSQLISTASTTATTPTVPLSLSSSTTSASQAAVGMRRKSQGLSVSRSNRRGTGPVLPEDIHAAVTTTRQTTTDN</sequence>
<protein>
    <submittedName>
        <fullName evidence="2 4">Uncharacterized protein</fullName>
    </submittedName>
</protein>
<dbReference type="AlphaFoldDB" id="A0A0N4XR10"/>
<evidence type="ECO:0000313" key="2">
    <source>
        <dbReference type="EMBL" id="VDL68552.1"/>
    </source>
</evidence>
<evidence type="ECO:0000313" key="4">
    <source>
        <dbReference type="WBParaSite" id="NBR_0000496201-mRNA-1"/>
    </source>
</evidence>
<dbReference type="WBParaSite" id="NBR_0000496201-mRNA-1">
    <property type="protein sequence ID" value="NBR_0000496201-mRNA-1"/>
    <property type="gene ID" value="NBR_0000496201"/>
</dbReference>
<gene>
    <name evidence="2" type="ORF">NBR_LOCUS4963</name>
</gene>
<reference evidence="4" key="1">
    <citation type="submission" date="2017-02" db="UniProtKB">
        <authorList>
            <consortium name="WormBaseParasite"/>
        </authorList>
    </citation>
    <scope>IDENTIFICATION</scope>
</reference>
<evidence type="ECO:0000256" key="1">
    <source>
        <dbReference type="SAM" id="MobiDB-lite"/>
    </source>
</evidence>
<reference evidence="2 3" key="2">
    <citation type="submission" date="2018-11" db="EMBL/GenBank/DDBJ databases">
        <authorList>
            <consortium name="Pathogen Informatics"/>
        </authorList>
    </citation>
    <scope>NUCLEOTIDE SEQUENCE [LARGE SCALE GENOMIC DNA]</scope>
</reference>
<feature type="compositionally biased region" description="Low complexity" evidence="1">
    <location>
        <begin position="73"/>
        <end position="82"/>
    </location>
</feature>